<feature type="region of interest" description="Disordered" evidence="1">
    <location>
        <begin position="147"/>
        <end position="170"/>
    </location>
</feature>
<protein>
    <recommendedName>
        <fullName evidence="2">Cilia- and flagella-associated protein 58 central coiled coil domain-containing protein</fullName>
    </recommendedName>
</protein>
<feature type="region of interest" description="Disordered" evidence="1">
    <location>
        <begin position="1"/>
        <end position="26"/>
    </location>
</feature>
<comment type="caution">
    <text evidence="3">The sequence shown here is derived from an EMBL/GenBank/DDBJ whole genome shotgun (WGS) entry which is preliminary data.</text>
</comment>
<gene>
    <name evidence="3" type="ORF">FOZ62_004084</name>
</gene>
<feature type="domain" description="Cilia- and flagella-associated protein 58 central coiled coil" evidence="2">
    <location>
        <begin position="167"/>
        <end position="220"/>
    </location>
</feature>
<accession>A0A7J6PTA6</accession>
<feature type="non-terminal residue" evidence="3">
    <location>
        <position position="1"/>
    </location>
</feature>
<dbReference type="Proteomes" id="UP000574390">
    <property type="component" value="Unassembled WGS sequence"/>
</dbReference>
<evidence type="ECO:0000256" key="1">
    <source>
        <dbReference type="SAM" id="MobiDB-lite"/>
    </source>
</evidence>
<evidence type="ECO:0000313" key="4">
    <source>
        <dbReference type="Proteomes" id="UP000574390"/>
    </source>
</evidence>
<evidence type="ECO:0000313" key="3">
    <source>
        <dbReference type="EMBL" id="KAF4698831.1"/>
    </source>
</evidence>
<organism evidence="3 4">
    <name type="scientific">Perkinsus olseni</name>
    <name type="common">Perkinsus atlanticus</name>
    <dbReference type="NCBI Taxonomy" id="32597"/>
    <lineage>
        <taxon>Eukaryota</taxon>
        <taxon>Sar</taxon>
        <taxon>Alveolata</taxon>
        <taxon>Perkinsozoa</taxon>
        <taxon>Perkinsea</taxon>
        <taxon>Perkinsida</taxon>
        <taxon>Perkinsidae</taxon>
        <taxon>Perkinsus</taxon>
    </lineage>
</organism>
<name>A0A7J6PTA6_PEROL</name>
<dbReference type="Pfam" id="PF21771">
    <property type="entry name" value="CFAP58_CC"/>
    <property type="match status" value="1"/>
</dbReference>
<feature type="compositionally biased region" description="Basic and acidic residues" evidence="1">
    <location>
        <begin position="147"/>
        <end position="158"/>
    </location>
</feature>
<evidence type="ECO:0000259" key="2">
    <source>
        <dbReference type="Pfam" id="PF21771"/>
    </source>
</evidence>
<dbReference type="EMBL" id="JABANM010034928">
    <property type="protein sequence ID" value="KAF4698831.1"/>
    <property type="molecule type" value="Genomic_DNA"/>
</dbReference>
<dbReference type="AlphaFoldDB" id="A0A7J6PTA6"/>
<dbReference type="InterPro" id="IPR049270">
    <property type="entry name" value="CFAP58_CC"/>
</dbReference>
<sequence>MKLAKKRSEIQRETQRRDESAKEVKEARLELSTVRQEREVVARELHDVEEELKEEEDGVRDLYKEEERLERTYKLAIDEKKKLDRQLRREITKNDKIVKENVGKNIEMRIKTEETQSLSKAIKGMDKLIYLCQEKTDSLKAEVGRLEKENEEKKEKLTEQQAASQRSKRAFDTRRKRLEDLLRERDLLNKDVLKADDSTKHWMDLIRRHQMMCSNLDRELE</sequence>
<reference evidence="3 4" key="1">
    <citation type="submission" date="2020-04" db="EMBL/GenBank/DDBJ databases">
        <title>Perkinsus olseni comparative genomics.</title>
        <authorList>
            <person name="Bogema D.R."/>
        </authorList>
    </citation>
    <scope>NUCLEOTIDE SEQUENCE [LARGE SCALE GENOMIC DNA]</scope>
    <source>
        <strain evidence="3">ATCC PRA-205</strain>
    </source>
</reference>
<proteinExistence type="predicted"/>